<gene>
    <name evidence="1" type="ORF">PRVXT_000339</name>
</gene>
<protein>
    <submittedName>
        <fullName evidence="1">Uncharacterized protein</fullName>
    </submittedName>
</protein>
<accession>A0AAU7VM95</accession>
<name>A0AAU7VM95_9FIRM</name>
<reference evidence="1" key="2">
    <citation type="submission" date="2024-06" db="EMBL/GenBank/DDBJ databases">
        <authorList>
            <person name="Petrova K.O."/>
            <person name="Toshchakov S.V."/>
            <person name="Boltjanskaja Y.V."/>
            <person name="Kevbrin V."/>
        </authorList>
    </citation>
    <scope>NUCLEOTIDE SEQUENCE</scope>
    <source>
        <strain evidence="1">Z-910T</strain>
    </source>
</reference>
<dbReference type="EMBL" id="CP158367">
    <property type="protein sequence ID" value="XBX75229.1"/>
    <property type="molecule type" value="Genomic_DNA"/>
</dbReference>
<sequence>MDKTEIVNKIIRNKNLSLEQHHKEQIGKLKWEYADVLYSFRGVYTLGINVYYKDKVECCGLTIRPKKRTNDYQRVYSAKFIKENYSDFSELNNLGKLEDFIKVYNEIGNIIPIWPGGNMHKGMSQCYDIPDIYFNKSTIKRYSLHFFNSFKYKNSFLEEVLQGKYSKIETKGYLNFDKEEYKSFLVHIIKVIRYRTDCIEKWLKRK</sequence>
<evidence type="ECO:0000313" key="1">
    <source>
        <dbReference type="EMBL" id="XBX75229.1"/>
    </source>
</evidence>
<dbReference type="RefSeq" id="WP_350343974.1">
    <property type="nucleotide sequence ID" value="NZ_CP158367.1"/>
</dbReference>
<dbReference type="AlphaFoldDB" id="A0AAU7VM95"/>
<organism evidence="1">
    <name type="scientific">Proteinivorax tanatarense</name>
    <dbReference type="NCBI Taxonomy" id="1260629"/>
    <lineage>
        <taxon>Bacteria</taxon>
        <taxon>Bacillati</taxon>
        <taxon>Bacillota</taxon>
        <taxon>Clostridia</taxon>
        <taxon>Eubacteriales</taxon>
        <taxon>Proteinivoracaceae</taxon>
        <taxon>Proteinivorax</taxon>
    </lineage>
</organism>
<proteinExistence type="predicted"/>
<reference evidence="1" key="1">
    <citation type="journal article" date="2013" name="Extremophiles">
        <title>Proteinivorax tanatarense gen. nov., sp. nov., an anaerobic, haloalkaliphilic, proteolytic bacterium isolated from a decaying algal bloom, and proposal of Proteinivoraceae fam. nov.</title>
        <authorList>
            <person name="Kevbrin V."/>
            <person name="Boltyanskaya Y."/>
            <person name="Zhilina T."/>
            <person name="Kolganova T."/>
            <person name="Lavrentjeva E."/>
            <person name="Kuznetsov B."/>
        </authorList>
    </citation>
    <scope>NUCLEOTIDE SEQUENCE</scope>
    <source>
        <strain evidence="1">Z-910T</strain>
    </source>
</reference>